<evidence type="ECO:0000313" key="1">
    <source>
        <dbReference type="EMBL" id="GMF29490.1"/>
    </source>
</evidence>
<evidence type="ECO:0000313" key="2">
    <source>
        <dbReference type="Proteomes" id="UP001165083"/>
    </source>
</evidence>
<proteinExistence type="predicted"/>
<reference evidence="1" key="1">
    <citation type="submission" date="2023-04" db="EMBL/GenBank/DDBJ databases">
        <title>Phytophthora lilii NBRC 32176.</title>
        <authorList>
            <person name="Ichikawa N."/>
            <person name="Sato H."/>
            <person name="Tonouchi N."/>
        </authorList>
    </citation>
    <scope>NUCLEOTIDE SEQUENCE</scope>
    <source>
        <strain evidence="1">NBRC 32176</strain>
    </source>
</reference>
<organism evidence="1 2">
    <name type="scientific">Phytophthora lilii</name>
    <dbReference type="NCBI Taxonomy" id="2077276"/>
    <lineage>
        <taxon>Eukaryota</taxon>
        <taxon>Sar</taxon>
        <taxon>Stramenopiles</taxon>
        <taxon>Oomycota</taxon>
        <taxon>Peronosporomycetes</taxon>
        <taxon>Peronosporales</taxon>
        <taxon>Peronosporaceae</taxon>
        <taxon>Phytophthora</taxon>
    </lineage>
</organism>
<dbReference type="Proteomes" id="UP001165083">
    <property type="component" value="Unassembled WGS sequence"/>
</dbReference>
<comment type="caution">
    <text evidence="1">The sequence shown here is derived from an EMBL/GenBank/DDBJ whole genome shotgun (WGS) entry which is preliminary data.</text>
</comment>
<sequence>MAVRRINAKIRRLNWGEVRNSLIPADGSEGVPFEVCDASLDDWRRYVESDEAALSSSMMMWCNGKIIIVKVPEAIHGRIVSRLNCAIRDATGTGENDLRSYLATYVSNLDALGKVGRLGLLEPDCSFGPDHTVVGAIKPKGLRWDEFHTLKVEIGVSQTWGRVKDHRSLEFKADAWRQYPGVEYVLCIHASPALDFCGNRLDSVVNDEFEGPRTQPMHRRRLSHSP</sequence>
<protein>
    <submittedName>
        <fullName evidence="1">Unnamed protein product</fullName>
    </submittedName>
</protein>
<dbReference type="EMBL" id="BSXW01000781">
    <property type="protein sequence ID" value="GMF29490.1"/>
    <property type="molecule type" value="Genomic_DNA"/>
</dbReference>
<gene>
    <name evidence="1" type="ORF">Plil01_001253000</name>
</gene>
<dbReference type="OrthoDB" id="69505at2759"/>
<keyword evidence="2" id="KW-1185">Reference proteome</keyword>
<accession>A0A9W6X448</accession>
<name>A0A9W6X448_9STRA</name>
<dbReference type="AlphaFoldDB" id="A0A9W6X448"/>